<sequence length="201" mass="21951">MFYRVEDGHPLPHNPFKAIISPRPIAWISTIDTQGNANLAPYSFFNGIADAPMQVMFASTASKPDQDDTKDTVANIRATGEFCVNIVSNALQTAMNISSTGFEKDVDEFQKAGLTAAHCNTIGCPRVLEAPASLECKLDQIVTLKGVSNFMVIGEVTGVHLRDECIVDGIFDVTTYEPLARLGYRDYAKVSELFSLARPDD</sequence>
<reference evidence="2" key="1">
    <citation type="submission" date="2020-07" db="EMBL/GenBank/DDBJ databases">
        <title>Genome sequences of bacteria associated with the marine, planktonic diatom Thalassiosira profunda strain ECT2AJA-044.</title>
        <authorList>
            <person name="Gargas C.B."/>
            <person name="Roberts W.R."/>
            <person name="Alverson A.J."/>
        </authorList>
    </citation>
    <scope>NUCLEOTIDE SEQUENCE</scope>
    <source>
        <strain evidence="2">ECT2AJA-044</strain>
    </source>
</reference>
<evidence type="ECO:0000313" key="3">
    <source>
        <dbReference type="Proteomes" id="UP000665026"/>
    </source>
</evidence>
<protein>
    <submittedName>
        <fullName evidence="2">Flavin reductase family protein</fullName>
    </submittedName>
</protein>
<dbReference type="Gene3D" id="2.30.110.10">
    <property type="entry name" value="Electron Transport, Fmn-binding Protein, Chain A"/>
    <property type="match status" value="1"/>
</dbReference>
<dbReference type="AlphaFoldDB" id="A0A975I7E9"/>
<dbReference type="Proteomes" id="UP000665026">
    <property type="component" value="Chromosome"/>
</dbReference>
<dbReference type="EMBL" id="CP060010">
    <property type="protein sequence ID" value="QTN35937.1"/>
    <property type="molecule type" value="Genomic_DNA"/>
</dbReference>
<dbReference type="Pfam" id="PF01613">
    <property type="entry name" value="Flavin_Reduct"/>
    <property type="match status" value="1"/>
</dbReference>
<evidence type="ECO:0000259" key="1">
    <source>
        <dbReference type="SMART" id="SM00903"/>
    </source>
</evidence>
<dbReference type="GO" id="GO:0010181">
    <property type="term" value="F:FMN binding"/>
    <property type="evidence" value="ECO:0007669"/>
    <property type="project" value="InterPro"/>
</dbReference>
<dbReference type="InterPro" id="IPR012349">
    <property type="entry name" value="Split_barrel_FMN-bd"/>
</dbReference>
<organism evidence="2 3">
    <name type="scientific">Cognatishimia activa</name>
    <dbReference type="NCBI Taxonomy" id="1715691"/>
    <lineage>
        <taxon>Bacteria</taxon>
        <taxon>Pseudomonadati</taxon>
        <taxon>Pseudomonadota</taxon>
        <taxon>Alphaproteobacteria</taxon>
        <taxon>Rhodobacterales</taxon>
        <taxon>Paracoccaceae</taxon>
        <taxon>Cognatishimia</taxon>
    </lineage>
</organism>
<dbReference type="RefSeq" id="WP_209356641.1">
    <property type="nucleotide sequence ID" value="NZ_CP060010.1"/>
</dbReference>
<feature type="domain" description="Flavin reductase like" evidence="1">
    <location>
        <begin position="20"/>
        <end position="173"/>
    </location>
</feature>
<dbReference type="KEGG" id="cact:HZ995_15970"/>
<dbReference type="InterPro" id="IPR002563">
    <property type="entry name" value="Flavin_Rdtase-like_dom"/>
</dbReference>
<dbReference type="PANTHER" id="PTHR43812">
    <property type="entry name" value="BLR2425 PROTEIN"/>
    <property type="match status" value="1"/>
</dbReference>
<dbReference type="GO" id="GO:0016646">
    <property type="term" value="F:oxidoreductase activity, acting on the CH-NH group of donors, NAD or NADP as acceptor"/>
    <property type="evidence" value="ECO:0007669"/>
    <property type="project" value="UniProtKB-ARBA"/>
</dbReference>
<evidence type="ECO:0000313" key="2">
    <source>
        <dbReference type="EMBL" id="QTN35937.1"/>
    </source>
</evidence>
<gene>
    <name evidence="2" type="ORF">HZ995_15970</name>
</gene>
<dbReference type="PANTHER" id="PTHR43812:SF2">
    <property type="entry name" value="FLAVIN REDUCTASE LIKE DOMAIN-CONTAINING PROTEIN"/>
    <property type="match status" value="1"/>
</dbReference>
<dbReference type="SMART" id="SM00903">
    <property type="entry name" value="Flavin_Reduct"/>
    <property type="match status" value="1"/>
</dbReference>
<accession>A0A975I7E9</accession>
<proteinExistence type="predicted"/>
<dbReference type="SUPFAM" id="SSF50475">
    <property type="entry name" value="FMN-binding split barrel"/>
    <property type="match status" value="1"/>
</dbReference>
<name>A0A975I7E9_9RHOB</name>